<name>A0AAW2FJR8_9HYME</name>
<feature type="region of interest" description="Disordered" evidence="1">
    <location>
        <begin position="105"/>
        <end position="131"/>
    </location>
</feature>
<protein>
    <submittedName>
        <fullName evidence="2">Uncharacterized protein</fullName>
    </submittedName>
</protein>
<proteinExistence type="predicted"/>
<sequence>MERTCVNVCLSLSFFQPPRVFVARPPLPRARPPPPPPPSPSLPPPPSAAAAAAPAPRATPARHETRSLPRPAECARVLTCVQDATDAPDNTNPRDLGGAVHVCTVTEQSRSYEKKEKKKKKRRGRKRERER</sequence>
<dbReference type="EMBL" id="JADYXP020000010">
    <property type="protein sequence ID" value="KAL0116169.1"/>
    <property type="molecule type" value="Genomic_DNA"/>
</dbReference>
<feature type="region of interest" description="Disordered" evidence="1">
    <location>
        <begin position="23"/>
        <end position="72"/>
    </location>
</feature>
<dbReference type="AlphaFoldDB" id="A0AAW2FJR8"/>
<evidence type="ECO:0000256" key="1">
    <source>
        <dbReference type="SAM" id="MobiDB-lite"/>
    </source>
</evidence>
<accession>A0AAW2FJR8</accession>
<evidence type="ECO:0000313" key="2">
    <source>
        <dbReference type="EMBL" id="KAL0116169.1"/>
    </source>
</evidence>
<reference evidence="2 3" key="1">
    <citation type="submission" date="2023-03" db="EMBL/GenBank/DDBJ databases">
        <title>High recombination rates correlate with genetic variation in Cardiocondyla obscurior ants.</title>
        <authorList>
            <person name="Errbii M."/>
        </authorList>
    </citation>
    <scope>NUCLEOTIDE SEQUENCE [LARGE SCALE GENOMIC DNA]</scope>
    <source>
        <strain evidence="2">Alpha-2009</strain>
        <tissue evidence="2">Whole body</tissue>
    </source>
</reference>
<dbReference type="Proteomes" id="UP001430953">
    <property type="component" value="Unassembled WGS sequence"/>
</dbReference>
<gene>
    <name evidence="2" type="ORF">PUN28_011197</name>
</gene>
<comment type="caution">
    <text evidence="2">The sequence shown here is derived from an EMBL/GenBank/DDBJ whole genome shotgun (WGS) entry which is preliminary data.</text>
</comment>
<feature type="compositionally biased region" description="Basic residues" evidence="1">
    <location>
        <begin position="116"/>
        <end position="131"/>
    </location>
</feature>
<feature type="compositionally biased region" description="Pro residues" evidence="1">
    <location>
        <begin position="25"/>
        <end position="47"/>
    </location>
</feature>
<feature type="compositionally biased region" description="Low complexity" evidence="1">
    <location>
        <begin position="48"/>
        <end position="59"/>
    </location>
</feature>
<organism evidence="2 3">
    <name type="scientific">Cardiocondyla obscurior</name>
    <dbReference type="NCBI Taxonomy" id="286306"/>
    <lineage>
        <taxon>Eukaryota</taxon>
        <taxon>Metazoa</taxon>
        <taxon>Ecdysozoa</taxon>
        <taxon>Arthropoda</taxon>
        <taxon>Hexapoda</taxon>
        <taxon>Insecta</taxon>
        <taxon>Pterygota</taxon>
        <taxon>Neoptera</taxon>
        <taxon>Endopterygota</taxon>
        <taxon>Hymenoptera</taxon>
        <taxon>Apocrita</taxon>
        <taxon>Aculeata</taxon>
        <taxon>Formicoidea</taxon>
        <taxon>Formicidae</taxon>
        <taxon>Myrmicinae</taxon>
        <taxon>Cardiocondyla</taxon>
    </lineage>
</organism>
<keyword evidence="3" id="KW-1185">Reference proteome</keyword>
<evidence type="ECO:0000313" key="3">
    <source>
        <dbReference type="Proteomes" id="UP001430953"/>
    </source>
</evidence>